<gene>
    <name evidence="1" type="ORF">FNK824_LOCUS27751</name>
</gene>
<name>A0A819QRC6_9BILA</name>
<proteinExistence type="predicted"/>
<dbReference type="Proteomes" id="UP000663874">
    <property type="component" value="Unassembled WGS sequence"/>
</dbReference>
<dbReference type="AlphaFoldDB" id="A0A819QRC6"/>
<comment type="caution">
    <text evidence="1">The sequence shown here is derived from an EMBL/GenBank/DDBJ whole genome shotgun (WGS) entry which is preliminary data.</text>
</comment>
<evidence type="ECO:0000313" key="1">
    <source>
        <dbReference type="EMBL" id="CAF4033001.1"/>
    </source>
</evidence>
<accession>A0A819QRC6</accession>
<dbReference type="EMBL" id="CAJOBE010007323">
    <property type="protein sequence ID" value="CAF4033001.1"/>
    <property type="molecule type" value="Genomic_DNA"/>
</dbReference>
<evidence type="ECO:0000313" key="2">
    <source>
        <dbReference type="Proteomes" id="UP000663874"/>
    </source>
</evidence>
<organism evidence="1 2">
    <name type="scientific">Rotaria sordida</name>
    <dbReference type="NCBI Taxonomy" id="392033"/>
    <lineage>
        <taxon>Eukaryota</taxon>
        <taxon>Metazoa</taxon>
        <taxon>Spiralia</taxon>
        <taxon>Gnathifera</taxon>
        <taxon>Rotifera</taxon>
        <taxon>Eurotatoria</taxon>
        <taxon>Bdelloidea</taxon>
        <taxon>Philodinida</taxon>
        <taxon>Philodinidae</taxon>
        <taxon>Rotaria</taxon>
    </lineage>
</organism>
<protein>
    <submittedName>
        <fullName evidence="1">Uncharacterized protein</fullName>
    </submittedName>
</protein>
<reference evidence="1" key="1">
    <citation type="submission" date="2021-02" db="EMBL/GenBank/DDBJ databases">
        <authorList>
            <person name="Nowell W R."/>
        </authorList>
    </citation>
    <scope>NUCLEOTIDE SEQUENCE</scope>
</reference>
<sequence length="221" mass="25215">MSKKPKAILAIDSSAFETFVKLHLPTAVADVIILTLGIKTFAGFLQCNSLEEQLLCLYDDLSTDDKSYWYMHHTGVHTVKPNLLNEIKLFREACETHMNKDKTNRNNPDRILSQLFLFIFVYSLKGNSSSTQDDSESSASASKCVKRKNNFDCRACTDRANNTNDDLQFKDTQIRLSNTSYVEQQFENSKLQQDGNITGKVKWFISFIKTLDLRPSGYNDE</sequence>